<protein>
    <submittedName>
        <fullName evidence="1">Uncharacterized protein</fullName>
    </submittedName>
</protein>
<organism evidence="1 2">
    <name type="scientific">Aldrovandia affinis</name>
    <dbReference type="NCBI Taxonomy" id="143900"/>
    <lineage>
        <taxon>Eukaryota</taxon>
        <taxon>Metazoa</taxon>
        <taxon>Chordata</taxon>
        <taxon>Craniata</taxon>
        <taxon>Vertebrata</taxon>
        <taxon>Euteleostomi</taxon>
        <taxon>Actinopterygii</taxon>
        <taxon>Neopterygii</taxon>
        <taxon>Teleostei</taxon>
        <taxon>Notacanthiformes</taxon>
        <taxon>Halosauridae</taxon>
        <taxon>Aldrovandia</taxon>
    </lineage>
</organism>
<evidence type="ECO:0000313" key="1">
    <source>
        <dbReference type="EMBL" id="KAJ8411261.1"/>
    </source>
</evidence>
<sequence>MASGNNITVPIYKGYALPHTILCLDLAIRDLRPPDEVVALDDFRNHSLACRTDRRSRENVQQRASHARRFIQFVIR</sequence>
<accession>A0AAD7T0U3</accession>
<proteinExistence type="predicted"/>
<reference evidence="1" key="1">
    <citation type="journal article" date="2023" name="Science">
        <title>Genome structures resolve the early diversification of teleost fishes.</title>
        <authorList>
            <person name="Parey E."/>
            <person name="Louis A."/>
            <person name="Montfort J."/>
            <person name="Bouchez O."/>
            <person name="Roques C."/>
            <person name="Iampietro C."/>
            <person name="Lluch J."/>
            <person name="Castinel A."/>
            <person name="Donnadieu C."/>
            <person name="Desvignes T."/>
            <person name="Floi Bucao C."/>
            <person name="Jouanno E."/>
            <person name="Wen M."/>
            <person name="Mejri S."/>
            <person name="Dirks R."/>
            <person name="Jansen H."/>
            <person name="Henkel C."/>
            <person name="Chen W.J."/>
            <person name="Zahm M."/>
            <person name="Cabau C."/>
            <person name="Klopp C."/>
            <person name="Thompson A.W."/>
            <person name="Robinson-Rechavi M."/>
            <person name="Braasch I."/>
            <person name="Lecointre G."/>
            <person name="Bobe J."/>
            <person name="Postlethwait J.H."/>
            <person name="Berthelot C."/>
            <person name="Roest Crollius H."/>
            <person name="Guiguen Y."/>
        </authorList>
    </citation>
    <scope>NUCLEOTIDE SEQUENCE</scope>
    <source>
        <strain evidence="1">NC1722</strain>
    </source>
</reference>
<comment type="caution">
    <text evidence="1">The sequence shown here is derived from an EMBL/GenBank/DDBJ whole genome shotgun (WGS) entry which is preliminary data.</text>
</comment>
<dbReference type="AlphaFoldDB" id="A0AAD7T0U3"/>
<gene>
    <name evidence="1" type="ORF">AAFF_G00172670</name>
</gene>
<dbReference type="Proteomes" id="UP001221898">
    <property type="component" value="Unassembled WGS sequence"/>
</dbReference>
<name>A0AAD7T0U3_9TELE</name>
<keyword evidence="2" id="KW-1185">Reference proteome</keyword>
<evidence type="ECO:0000313" key="2">
    <source>
        <dbReference type="Proteomes" id="UP001221898"/>
    </source>
</evidence>
<dbReference type="EMBL" id="JAINUG010000023">
    <property type="protein sequence ID" value="KAJ8411261.1"/>
    <property type="molecule type" value="Genomic_DNA"/>
</dbReference>